<proteinExistence type="predicted"/>
<dbReference type="InterPro" id="IPR043993">
    <property type="entry name" value="T4SS_pilin"/>
</dbReference>
<keyword evidence="1" id="KW-0472">Membrane</keyword>
<evidence type="ECO:0000256" key="1">
    <source>
        <dbReference type="SAM" id="Phobius"/>
    </source>
</evidence>
<dbReference type="Proteomes" id="UP000230766">
    <property type="component" value="Unassembled WGS sequence"/>
</dbReference>
<evidence type="ECO:0000313" key="3">
    <source>
        <dbReference type="Proteomes" id="UP000230766"/>
    </source>
</evidence>
<protein>
    <submittedName>
        <fullName evidence="2">Uncharacterized protein</fullName>
    </submittedName>
</protein>
<evidence type="ECO:0000313" key="2">
    <source>
        <dbReference type="EMBL" id="PIV65312.1"/>
    </source>
</evidence>
<gene>
    <name evidence="2" type="ORF">COS09_00190</name>
</gene>
<keyword evidence="1" id="KW-1133">Transmembrane helix</keyword>
<dbReference type="EMBL" id="PETJ01000006">
    <property type="protein sequence ID" value="PIV65312.1"/>
    <property type="molecule type" value="Genomic_DNA"/>
</dbReference>
<reference evidence="3" key="1">
    <citation type="submission" date="2017-09" db="EMBL/GenBank/DDBJ databases">
        <title>Depth-based differentiation of microbial function through sediment-hosted aquifers and enrichment of novel symbionts in the deep terrestrial subsurface.</title>
        <authorList>
            <person name="Probst A.J."/>
            <person name="Ladd B."/>
            <person name="Jarett J.K."/>
            <person name="Geller-Mcgrath D.E."/>
            <person name="Sieber C.M.K."/>
            <person name="Emerson J.B."/>
            <person name="Anantharaman K."/>
            <person name="Thomas B.C."/>
            <person name="Malmstrom R."/>
            <person name="Stieglmeier M."/>
            <person name="Klingl A."/>
            <person name="Woyke T."/>
            <person name="Ryan C.M."/>
            <person name="Banfield J.F."/>
        </authorList>
    </citation>
    <scope>NUCLEOTIDE SEQUENCE [LARGE SCALE GENOMIC DNA]</scope>
</reference>
<feature type="transmembrane region" description="Helical" evidence="1">
    <location>
        <begin position="116"/>
        <end position="136"/>
    </location>
</feature>
<sequence>MKKILPALVLLSALAVLVAPLVISAQVEMAEISKCTLTHDFSAWTKVKCPASGDCLFTDTTNDCPTCCLLNTLYTVTDWIFAALIAIAGIFIIWGGVLIVMSGGAPEKVTAGRQNIVWAIIAILVALLAKAIPAIVKAMLKLG</sequence>
<accession>A0A2M7EC49</accession>
<name>A0A2M7EC49_9BACT</name>
<keyword evidence="1" id="KW-0812">Transmembrane</keyword>
<feature type="transmembrane region" description="Helical" evidence="1">
    <location>
        <begin position="79"/>
        <end position="104"/>
    </location>
</feature>
<dbReference type="AlphaFoldDB" id="A0A2M7EC49"/>
<comment type="caution">
    <text evidence="2">The sequence shown here is derived from an EMBL/GenBank/DDBJ whole genome shotgun (WGS) entry which is preliminary data.</text>
</comment>
<organism evidence="2 3">
    <name type="scientific">Candidatus Nealsonbacteria bacterium CG01_land_8_20_14_3_00_12</name>
    <dbReference type="NCBI Taxonomy" id="1974697"/>
    <lineage>
        <taxon>Bacteria</taxon>
        <taxon>Candidatus Nealsoniibacteriota</taxon>
    </lineage>
</organism>
<dbReference type="Pfam" id="PF18895">
    <property type="entry name" value="T4SS_pilin"/>
    <property type="match status" value="1"/>
</dbReference>